<dbReference type="AlphaFoldDB" id="A0A9J6QND7"/>
<name>A0A9J6QND7_9FIRM</name>
<keyword evidence="1" id="KW-1133">Transmembrane helix</keyword>
<sequence>MNRGMIYQEGAGLAQKIEQEYEAEREQKRLKEQHHIDDTNVLVVERKSLLRFLIKVGIATLKTGAILMILILATLGLLAMIYPEPRGALLQVLSIIVADAKAMVGI</sequence>
<keyword evidence="1" id="KW-0472">Membrane</keyword>
<dbReference type="Proteomes" id="UP001065549">
    <property type="component" value="Unassembled WGS sequence"/>
</dbReference>
<proteinExistence type="predicted"/>
<reference evidence="2" key="1">
    <citation type="submission" date="2022-09" db="EMBL/GenBank/DDBJ databases">
        <title>Culturomic study of gut microbiota in children with autism spectrum disorder.</title>
        <authorList>
            <person name="Efimov B.A."/>
            <person name="Chaplin A.V."/>
            <person name="Sokolova S.R."/>
            <person name="Pikina A.P."/>
            <person name="Korzhanova M."/>
            <person name="Belova V."/>
            <person name="Korostin D."/>
        </authorList>
    </citation>
    <scope>NUCLEOTIDE SEQUENCE</scope>
    <source>
        <strain evidence="2">ASD5510</strain>
    </source>
</reference>
<keyword evidence="1" id="KW-0812">Transmembrane</keyword>
<evidence type="ECO:0000313" key="2">
    <source>
        <dbReference type="EMBL" id="MCU7378912.1"/>
    </source>
</evidence>
<dbReference type="RefSeq" id="WP_269478524.1">
    <property type="nucleotide sequence ID" value="NZ_JAOSHN010000004.1"/>
</dbReference>
<evidence type="ECO:0000256" key="1">
    <source>
        <dbReference type="SAM" id="Phobius"/>
    </source>
</evidence>
<organism evidence="2 3">
    <name type="scientific">Hominibacterium faecale</name>
    <dbReference type="NCBI Taxonomy" id="2839743"/>
    <lineage>
        <taxon>Bacteria</taxon>
        <taxon>Bacillati</taxon>
        <taxon>Bacillota</taxon>
        <taxon>Clostridia</taxon>
        <taxon>Peptostreptococcales</taxon>
        <taxon>Anaerovoracaceae</taxon>
        <taxon>Hominibacterium</taxon>
    </lineage>
</organism>
<comment type="caution">
    <text evidence="2">The sequence shown here is derived from an EMBL/GenBank/DDBJ whole genome shotgun (WGS) entry which is preliminary data.</text>
</comment>
<evidence type="ECO:0000313" key="3">
    <source>
        <dbReference type="Proteomes" id="UP001065549"/>
    </source>
</evidence>
<gene>
    <name evidence="2" type="ORF">OBO34_11150</name>
</gene>
<keyword evidence="3" id="KW-1185">Reference proteome</keyword>
<protein>
    <submittedName>
        <fullName evidence="2">Uncharacterized protein</fullName>
    </submittedName>
</protein>
<dbReference type="EMBL" id="JAOSHN010000004">
    <property type="protein sequence ID" value="MCU7378912.1"/>
    <property type="molecule type" value="Genomic_DNA"/>
</dbReference>
<accession>A0A9J6QND7</accession>
<feature type="transmembrane region" description="Helical" evidence="1">
    <location>
        <begin position="56"/>
        <end position="82"/>
    </location>
</feature>